<protein>
    <submittedName>
        <fullName evidence="2">Unnamed protein product</fullName>
    </submittedName>
</protein>
<accession>A0A9W6SYP1</accession>
<proteinExistence type="predicted"/>
<name>A0A9W6SYP1_AMBMO</name>
<dbReference type="EMBL" id="BSXU01009980">
    <property type="protein sequence ID" value="GME70424.1"/>
    <property type="molecule type" value="Genomic_DNA"/>
</dbReference>
<feature type="domain" description="VHS" evidence="1">
    <location>
        <begin position="22"/>
        <end position="152"/>
    </location>
</feature>
<evidence type="ECO:0000259" key="1">
    <source>
        <dbReference type="PROSITE" id="PS50179"/>
    </source>
</evidence>
<dbReference type="PANTHER" id="PTHR47794">
    <property type="entry name" value="VACUOLAR PROTEIN SORTING-ASSOCIATED PROTEIN 27"/>
    <property type="match status" value="1"/>
</dbReference>
<dbReference type="AlphaFoldDB" id="A0A9W6SYP1"/>
<dbReference type="InterPro" id="IPR008942">
    <property type="entry name" value="ENTH_VHS"/>
</dbReference>
<dbReference type="InterPro" id="IPR002014">
    <property type="entry name" value="VHS_dom"/>
</dbReference>
<gene>
    <name evidence="2" type="ORF">Amon01_000917200</name>
</gene>
<dbReference type="GO" id="GO:0006623">
    <property type="term" value="P:protein targeting to vacuole"/>
    <property type="evidence" value="ECO:0007669"/>
    <property type="project" value="TreeGrafter"/>
</dbReference>
<organism evidence="2 3">
    <name type="scientific">Ambrosiozyma monospora</name>
    <name type="common">Yeast</name>
    <name type="synonym">Endomycopsis monosporus</name>
    <dbReference type="NCBI Taxonomy" id="43982"/>
    <lineage>
        <taxon>Eukaryota</taxon>
        <taxon>Fungi</taxon>
        <taxon>Dikarya</taxon>
        <taxon>Ascomycota</taxon>
        <taxon>Saccharomycotina</taxon>
        <taxon>Pichiomycetes</taxon>
        <taxon>Pichiales</taxon>
        <taxon>Pichiaceae</taxon>
        <taxon>Ambrosiozyma</taxon>
    </lineage>
</organism>
<dbReference type="PROSITE" id="PS50179">
    <property type="entry name" value="VHS"/>
    <property type="match status" value="1"/>
</dbReference>
<dbReference type="GO" id="GO:0043328">
    <property type="term" value="P:protein transport to vacuole involved in ubiquitin-dependent protein catabolic process via the multivesicular body sorting pathway"/>
    <property type="evidence" value="ECO:0007669"/>
    <property type="project" value="TreeGrafter"/>
</dbReference>
<dbReference type="SMART" id="SM00288">
    <property type="entry name" value="VHS"/>
    <property type="match status" value="1"/>
</dbReference>
<evidence type="ECO:0000313" key="3">
    <source>
        <dbReference type="Proteomes" id="UP001165063"/>
    </source>
</evidence>
<evidence type="ECO:0000313" key="2">
    <source>
        <dbReference type="EMBL" id="GME70424.1"/>
    </source>
</evidence>
<sequence>MSWFGSSNSSVNIDEKIEEATSDSIPNGDIDFAFALEITDSIRSKQVDAKDAMRALKKRFLNNKNPNTQKSSLKLIDFCIKNGGEHFLTKISSKEFMDPLAGAVNDKHLNHSVKEYLLESIQSWSIMLSTNPNMSYVNKTYQKLQKEGHKFPVITEYIDQSLVESKVAPEWEDSDAYVNCRN</sequence>
<reference evidence="2" key="1">
    <citation type="submission" date="2023-04" db="EMBL/GenBank/DDBJ databases">
        <title>Ambrosiozyma monospora NBRC 1965.</title>
        <authorList>
            <person name="Ichikawa N."/>
            <person name="Sato H."/>
            <person name="Tonouchi N."/>
        </authorList>
    </citation>
    <scope>NUCLEOTIDE SEQUENCE</scope>
    <source>
        <strain evidence="2">NBRC 1965</strain>
    </source>
</reference>
<dbReference type="CDD" id="cd16979">
    <property type="entry name" value="VHS_Vps27"/>
    <property type="match status" value="1"/>
</dbReference>
<comment type="caution">
    <text evidence="2">The sequence shown here is derived from an EMBL/GenBank/DDBJ whole genome shotgun (WGS) entry which is preliminary data.</text>
</comment>
<dbReference type="SUPFAM" id="SSF48464">
    <property type="entry name" value="ENTH/VHS domain"/>
    <property type="match status" value="1"/>
</dbReference>
<dbReference type="Proteomes" id="UP001165063">
    <property type="component" value="Unassembled WGS sequence"/>
</dbReference>
<dbReference type="GO" id="GO:0033565">
    <property type="term" value="C:ESCRT-0 complex"/>
    <property type="evidence" value="ECO:0007669"/>
    <property type="project" value="TreeGrafter"/>
</dbReference>
<dbReference type="Pfam" id="PF00790">
    <property type="entry name" value="VHS"/>
    <property type="match status" value="1"/>
</dbReference>
<dbReference type="PANTHER" id="PTHR47794:SF1">
    <property type="entry name" value="VACUOLAR PROTEIN SORTING-ASSOCIATED PROTEIN 27"/>
    <property type="match status" value="1"/>
</dbReference>
<dbReference type="GO" id="GO:0032266">
    <property type="term" value="F:phosphatidylinositol-3-phosphate binding"/>
    <property type="evidence" value="ECO:0007669"/>
    <property type="project" value="TreeGrafter"/>
</dbReference>
<dbReference type="OrthoDB" id="957735at2759"/>
<dbReference type="GO" id="GO:0043130">
    <property type="term" value="F:ubiquitin binding"/>
    <property type="evidence" value="ECO:0007669"/>
    <property type="project" value="InterPro"/>
</dbReference>
<dbReference type="Gene3D" id="1.25.40.90">
    <property type="match status" value="1"/>
</dbReference>
<keyword evidence="3" id="KW-1185">Reference proteome</keyword>